<dbReference type="OrthoDB" id="2381377at2"/>
<reference evidence="4" key="1">
    <citation type="submission" date="2019-11" db="EMBL/GenBank/DDBJ databases">
        <title>Genome sequence of Heliorestis convoluta strain HH, an alkaliphilic and minimalistic phototrophic bacterium from a soda lake in Egypt.</title>
        <authorList>
            <person name="Dewey E.D."/>
            <person name="Stokes L.M."/>
            <person name="Burchell B.M."/>
            <person name="Shaffer K.N."/>
            <person name="Huntington A.M."/>
            <person name="Baker J.M."/>
            <person name="Nadendla S."/>
            <person name="Giglio M.G."/>
            <person name="Touchman J.W."/>
            <person name="Blankenship R.E."/>
            <person name="Madigan M.T."/>
            <person name="Sattley W.M."/>
        </authorList>
    </citation>
    <scope>NUCLEOTIDE SEQUENCE [LARGE SCALE GENOMIC DNA]</scope>
    <source>
        <strain evidence="4">HH</strain>
    </source>
</reference>
<evidence type="ECO:0008006" key="5">
    <source>
        <dbReference type="Google" id="ProtNLM"/>
    </source>
</evidence>
<dbReference type="InterPro" id="IPR054688">
    <property type="entry name" value="CD1247_N"/>
</dbReference>
<gene>
    <name evidence="3" type="ORF">FTV88_0385</name>
</gene>
<evidence type="ECO:0000313" key="4">
    <source>
        <dbReference type="Proteomes" id="UP000366051"/>
    </source>
</evidence>
<keyword evidence="1" id="KW-0175">Coiled coil</keyword>
<sequence length="193" mass="22488">MPSLKERISYIKGMAEGMKIEADPREGRLLSEMITILDTMAEEIEEVRRNQASLEEMVESIDEDLVDLENDFYDLEEDDFDDEDFDDDDDDGILCDCDDDDDDVIEFECPTCNETVCFEEEDLDDDEVLEVVCPTCDHTVYVQDGEDLDMTACDDDDEDSPCFRNNEEATRIPQSRPPRETYRARPYHYHHHN</sequence>
<protein>
    <recommendedName>
        <fullName evidence="5">AraC family transcriptional regulator</fullName>
    </recommendedName>
</protein>
<dbReference type="Proteomes" id="UP000366051">
    <property type="component" value="Chromosome"/>
</dbReference>
<keyword evidence="4" id="KW-1185">Reference proteome</keyword>
<proteinExistence type="predicted"/>
<organism evidence="3 4">
    <name type="scientific">Heliorestis convoluta</name>
    <dbReference type="NCBI Taxonomy" id="356322"/>
    <lineage>
        <taxon>Bacteria</taxon>
        <taxon>Bacillati</taxon>
        <taxon>Bacillota</taxon>
        <taxon>Clostridia</taxon>
        <taxon>Eubacteriales</taxon>
        <taxon>Heliobacteriaceae</taxon>
        <taxon>Heliorestis</taxon>
    </lineage>
</organism>
<dbReference type="NCBIfam" id="NF045650">
    <property type="entry name" value="CD1247_Nterm"/>
    <property type="match status" value="1"/>
</dbReference>
<feature type="coiled-coil region" evidence="1">
    <location>
        <begin position="30"/>
        <end position="78"/>
    </location>
</feature>
<dbReference type="AlphaFoldDB" id="A0A5Q2MW27"/>
<dbReference type="RefSeq" id="WP_153724114.1">
    <property type="nucleotide sequence ID" value="NZ_CP045875.1"/>
</dbReference>
<accession>A0A5Q2MW27</accession>
<evidence type="ECO:0000256" key="1">
    <source>
        <dbReference type="SAM" id="Coils"/>
    </source>
</evidence>
<name>A0A5Q2MW27_9FIRM</name>
<dbReference type="KEGG" id="hcv:FTV88_0385"/>
<evidence type="ECO:0000256" key="2">
    <source>
        <dbReference type="SAM" id="MobiDB-lite"/>
    </source>
</evidence>
<evidence type="ECO:0000313" key="3">
    <source>
        <dbReference type="EMBL" id="QGG46564.1"/>
    </source>
</evidence>
<feature type="region of interest" description="Disordered" evidence="2">
    <location>
        <begin position="153"/>
        <end position="193"/>
    </location>
</feature>
<dbReference type="EMBL" id="CP045875">
    <property type="protein sequence ID" value="QGG46564.1"/>
    <property type="molecule type" value="Genomic_DNA"/>
</dbReference>